<dbReference type="InterPro" id="IPR027844">
    <property type="entry name" value="INTS15"/>
</dbReference>
<sequence length="415" mass="45626">MIKATLTLASLSPASLQSGSGCGTTTTDRPGEFRNMSIDLSELKRSDFPSCVRKGLYQLEEVLHMPHVPLHHELQQHIMDQFVFCYCDSSSKIRAIGPVEELVVVRELSQHLGKMVDTASRNSLFITLFHPSSHDPRTAHKLRILSALVSLAIATHNVSVLEATAVWMQQVCCLSGFSGEVCRGLVQDYFQLTPSAPPHFAAALRAMPTMAPLFTANLITTLSQLYAKIGRWCVEAPFFEQTNDSSETLKRKVKMMKTETELEKATIGPSPSSSSPPPSSSTSSSPPVSFKPPPLSDTSNDVYSQLHLSILQTLQNVPSVRARMTQKQVLCPKHVTSVVDAVSERIRSSNSSNTNNQMADEEAIDLALNRLAQTILVALQTESLSGSLSDMWDSLHRLPKKNRLISTLLSSREAR</sequence>
<dbReference type="EMBL" id="VSRR010001017">
    <property type="protein sequence ID" value="MPC21789.1"/>
    <property type="molecule type" value="Genomic_DNA"/>
</dbReference>
<proteinExistence type="predicted"/>
<evidence type="ECO:0000256" key="1">
    <source>
        <dbReference type="SAM" id="MobiDB-lite"/>
    </source>
</evidence>
<protein>
    <submittedName>
        <fullName evidence="2">Uncharacterized protein</fullName>
    </submittedName>
</protein>
<evidence type="ECO:0000313" key="3">
    <source>
        <dbReference type="Proteomes" id="UP000324222"/>
    </source>
</evidence>
<reference evidence="2 3" key="1">
    <citation type="submission" date="2019-05" db="EMBL/GenBank/DDBJ databases">
        <title>Another draft genome of Portunus trituberculatus and its Hox gene families provides insights of decapod evolution.</title>
        <authorList>
            <person name="Jeong J.-H."/>
            <person name="Song I."/>
            <person name="Kim S."/>
            <person name="Choi T."/>
            <person name="Kim D."/>
            <person name="Ryu S."/>
            <person name="Kim W."/>
        </authorList>
    </citation>
    <scope>NUCLEOTIDE SEQUENCE [LARGE SCALE GENOMIC DNA]</scope>
    <source>
        <tissue evidence="2">Muscle</tissue>
    </source>
</reference>
<dbReference type="PANTHER" id="PTHR14540">
    <property type="entry name" value="INTEGRATOR COMPLEX SUBUNIT 15"/>
    <property type="match status" value="1"/>
</dbReference>
<feature type="region of interest" description="Disordered" evidence="1">
    <location>
        <begin position="260"/>
        <end position="298"/>
    </location>
</feature>
<name>A0A5B7DL48_PORTR</name>
<dbReference type="Proteomes" id="UP000324222">
    <property type="component" value="Unassembled WGS sequence"/>
</dbReference>
<dbReference type="OrthoDB" id="5861309at2759"/>
<dbReference type="AlphaFoldDB" id="A0A5B7DL48"/>
<evidence type="ECO:0000313" key="2">
    <source>
        <dbReference type="EMBL" id="MPC21789.1"/>
    </source>
</evidence>
<accession>A0A5B7DL48</accession>
<dbReference type="PANTHER" id="PTHR14540:SF2">
    <property type="entry name" value="INTEGRATOR COMPLEX SUBUNIT 15"/>
    <property type="match status" value="1"/>
</dbReference>
<organism evidence="2 3">
    <name type="scientific">Portunus trituberculatus</name>
    <name type="common">Swimming crab</name>
    <name type="synonym">Neptunus trituberculatus</name>
    <dbReference type="NCBI Taxonomy" id="210409"/>
    <lineage>
        <taxon>Eukaryota</taxon>
        <taxon>Metazoa</taxon>
        <taxon>Ecdysozoa</taxon>
        <taxon>Arthropoda</taxon>
        <taxon>Crustacea</taxon>
        <taxon>Multicrustacea</taxon>
        <taxon>Malacostraca</taxon>
        <taxon>Eumalacostraca</taxon>
        <taxon>Eucarida</taxon>
        <taxon>Decapoda</taxon>
        <taxon>Pleocyemata</taxon>
        <taxon>Brachyura</taxon>
        <taxon>Eubrachyura</taxon>
        <taxon>Portunoidea</taxon>
        <taxon>Portunidae</taxon>
        <taxon>Portuninae</taxon>
        <taxon>Portunus</taxon>
    </lineage>
</organism>
<dbReference type="Pfam" id="PF14964">
    <property type="entry name" value="INTS15"/>
    <property type="match status" value="2"/>
</dbReference>
<keyword evidence="3" id="KW-1185">Reference proteome</keyword>
<gene>
    <name evidence="2" type="ORF">E2C01_014786</name>
</gene>
<dbReference type="PROSITE" id="PS51257">
    <property type="entry name" value="PROKAR_LIPOPROTEIN"/>
    <property type="match status" value="1"/>
</dbReference>
<comment type="caution">
    <text evidence="2">The sequence shown here is derived from an EMBL/GenBank/DDBJ whole genome shotgun (WGS) entry which is preliminary data.</text>
</comment>